<evidence type="ECO:0000313" key="3">
    <source>
        <dbReference type="Proteomes" id="UP000237105"/>
    </source>
</evidence>
<evidence type="ECO:0000256" key="1">
    <source>
        <dbReference type="SAM" id="MobiDB-lite"/>
    </source>
</evidence>
<dbReference type="EMBL" id="JXTB01000096">
    <property type="protein sequence ID" value="PON64356.1"/>
    <property type="molecule type" value="Genomic_DNA"/>
</dbReference>
<gene>
    <name evidence="2" type="ORF">PanWU01x14_124250</name>
</gene>
<sequence length="169" mass="19410">VEAVDEHGEAKQREEKNKEEKQEEKEEEKEEKKEQEKEDEKGEKEGDDDNDDDDDGQKGREAGVLKKNDDNKDDGNDEKIGSELETDITERGIQADVDPGDYKEQRVENKDASNDDFMTQEEGGEKTQVEKTVATERPKWVMKPINKFTPIEKKKTLQKNMPIMPKAAI</sequence>
<proteinExistence type="predicted"/>
<feature type="region of interest" description="Disordered" evidence="1">
    <location>
        <begin position="1"/>
        <end position="131"/>
    </location>
</feature>
<feature type="compositionally biased region" description="Basic and acidic residues" evidence="1">
    <location>
        <begin position="56"/>
        <end position="82"/>
    </location>
</feature>
<feature type="compositionally biased region" description="Basic and acidic residues" evidence="1">
    <location>
        <begin position="100"/>
        <end position="113"/>
    </location>
</feature>
<comment type="caution">
    <text evidence="2">The sequence shown here is derived from an EMBL/GenBank/DDBJ whole genome shotgun (WGS) entry which is preliminary data.</text>
</comment>
<keyword evidence="3" id="KW-1185">Reference proteome</keyword>
<organism evidence="2 3">
    <name type="scientific">Parasponia andersonii</name>
    <name type="common">Sponia andersonii</name>
    <dbReference type="NCBI Taxonomy" id="3476"/>
    <lineage>
        <taxon>Eukaryota</taxon>
        <taxon>Viridiplantae</taxon>
        <taxon>Streptophyta</taxon>
        <taxon>Embryophyta</taxon>
        <taxon>Tracheophyta</taxon>
        <taxon>Spermatophyta</taxon>
        <taxon>Magnoliopsida</taxon>
        <taxon>eudicotyledons</taxon>
        <taxon>Gunneridae</taxon>
        <taxon>Pentapetalae</taxon>
        <taxon>rosids</taxon>
        <taxon>fabids</taxon>
        <taxon>Rosales</taxon>
        <taxon>Cannabaceae</taxon>
        <taxon>Parasponia</taxon>
    </lineage>
</organism>
<feature type="compositionally biased region" description="Acidic residues" evidence="1">
    <location>
        <begin position="45"/>
        <end position="55"/>
    </location>
</feature>
<name>A0A2P5CTS9_PARAD</name>
<protein>
    <submittedName>
        <fullName evidence="2">Uncharacterized protein</fullName>
    </submittedName>
</protein>
<dbReference type="Proteomes" id="UP000237105">
    <property type="component" value="Unassembled WGS sequence"/>
</dbReference>
<feature type="compositionally biased region" description="Basic and acidic residues" evidence="1">
    <location>
        <begin position="1"/>
        <end position="44"/>
    </location>
</feature>
<feature type="non-terminal residue" evidence="2">
    <location>
        <position position="1"/>
    </location>
</feature>
<reference evidence="3" key="1">
    <citation type="submission" date="2016-06" db="EMBL/GenBank/DDBJ databases">
        <title>Parallel loss of symbiosis genes in relatives of nitrogen-fixing non-legume Parasponia.</title>
        <authorList>
            <person name="Van Velzen R."/>
            <person name="Holmer R."/>
            <person name="Bu F."/>
            <person name="Rutten L."/>
            <person name="Van Zeijl A."/>
            <person name="Liu W."/>
            <person name="Santuari L."/>
            <person name="Cao Q."/>
            <person name="Sharma T."/>
            <person name="Shen D."/>
            <person name="Roswanjaya Y."/>
            <person name="Wardhani T."/>
            <person name="Kalhor M.S."/>
            <person name="Jansen J."/>
            <person name="Van den Hoogen J."/>
            <person name="Gungor B."/>
            <person name="Hartog M."/>
            <person name="Hontelez J."/>
            <person name="Verver J."/>
            <person name="Yang W.-C."/>
            <person name="Schijlen E."/>
            <person name="Repin R."/>
            <person name="Schilthuizen M."/>
            <person name="Schranz E."/>
            <person name="Heidstra R."/>
            <person name="Miyata K."/>
            <person name="Fedorova E."/>
            <person name="Kohlen W."/>
            <person name="Bisseling T."/>
            <person name="Smit S."/>
            <person name="Geurts R."/>
        </authorList>
    </citation>
    <scope>NUCLEOTIDE SEQUENCE [LARGE SCALE GENOMIC DNA]</scope>
    <source>
        <strain evidence="3">cv. WU1-14</strain>
    </source>
</reference>
<evidence type="ECO:0000313" key="2">
    <source>
        <dbReference type="EMBL" id="PON64356.1"/>
    </source>
</evidence>
<accession>A0A2P5CTS9</accession>
<dbReference type="AlphaFoldDB" id="A0A2P5CTS9"/>